<evidence type="ECO:0000313" key="4">
    <source>
        <dbReference type="Proteomes" id="UP001519291"/>
    </source>
</evidence>
<protein>
    <submittedName>
        <fullName evidence="3">Secreted acid phosphatase</fullName>
    </submittedName>
</protein>
<feature type="signal peptide" evidence="2">
    <location>
        <begin position="1"/>
        <end position="37"/>
    </location>
</feature>
<dbReference type="Proteomes" id="UP001519291">
    <property type="component" value="Unassembled WGS sequence"/>
</dbReference>
<dbReference type="Gene3D" id="3.40.50.1000">
    <property type="entry name" value="HAD superfamily/HAD-like"/>
    <property type="match status" value="1"/>
</dbReference>
<reference evidence="3 4" key="1">
    <citation type="submission" date="2021-03" db="EMBL/GenBank/DDBJ databases">
        <title>Sequencing the genomes of 1000 actinobacteria strains.</title>
        <authorList>
            <person name="Klenk H.-P."/>
        </authorList>
    </citation>
    <scope>NUCLEOTIDE SEQUENCE [LARGE SCALE GENOMIC DNA]</scope>
    <source>
        <strain evidence="3 4">DSM 41480</strain>
    </source>
</reference>
<dbReference type="GeneID" id="91569141"/>
<evidence type="ECO:0000256" key="2">
    <source>
        <dbReference type="SAM" id="SignalP"/>
    </source>
</evidence>
<name>A0ABS4Y222_9ACTN</name>
<evidence type="ECO:0000256" key="1">
    <source>
        <dbReference type="ARBA" id="ARBA00022729"/>
    </source>
</evidence>
<keyword evidence="1 2" id="KW-0732">Signal</keyword>
<dbReference type="SUPFAM" id="SSF56784">
    <property type="entry name" value="HAD-like"/>
    <property type="match status" value="1"/>
</dbReference>
<dbReference type="PANTHER" id="PTHR31284:SF10">
    <property type="entry name" value="ACID PHOSPHATASE-LIKE PROTEIN"/>
    <property type="match status" value="1"/>
</dbReference>
<accession>A0ABS4Y222</accession>
<dbReference type="InterPro" id="IPR036412">
    <property type="entry name" value="HAD-like_sf"/>
</dbReference>
<dbReference type="InterPro" id="IPR005519">
    <property type="entry name" value="Acid_phosphat_B-like"/>
</dbReference>
<proteinExistence type="predicted"/>
<organism evidence="3 4">
    <name type="scientific">Streptomyces syringium</name>
    <dbReference type="NCBI Taxonomy" id="76729"/>
    <lineage>
        <taxon>Bacteria</taxon>
        <taxon>Bacillati</taxon>
        <taxon>Actinomycetota</taxon>
        <taxon>Actinomycetes</taxon>
        <taxon>Kitasatosporales</taxon>
        <taxon>Streptomycetaceae</taxon>
        <taxon>Streptomyces</taxon>
    </lineage>
</organism>
<gene>
    <name evidence="3" type="ORF">JO379_002278</name>
</gene>
<dbReference type="RefSeq" id="WP_209514841.1">
    <property type="nucleotide sequence ID" value="NZ_JAGIOH010000001.1"/>
</dbReference>
<keyword evidence="4" id="KW-1185">Reference proteome</keyword>
<feature type="chain" id="PRO_5047133127" evidence="2">
    <location>
        <begin position="38"/>
        <end position="274"/>
    </location>
</feature>
<dbReference type="InterPro" id="IPR023214">
    <property type="entry name" value="HAD_sf"/>
</dbReference>
<evidence type="ECO:0000313" key="3">
    <source>
        <dbReference type="EMBL" id="MBP2402809.1"/>
    </source>
</evidence>
<dbReference type="EMBL" id="JAGIOH010000001">
    <property type="protein sequence ID" value="MBP2402809.1"/>
    <property type="molecule type" value="Genomic_DNA"/>
</dbReference>
<sequence>MTLSSSPERSSKRVRIAAATAAVAVGAGLFAAGAASADHAAPRTDKEIPNLTKVTDKIKAYYGDTVDAAGQHYASPDSNYAKQVADIEKKAKAHLEGVVKKNAKNGPVTQGKKAKPAIVLDLDDTTLLSYNYELQVGFHFTPESQDAYLKSTDMSPVFGMPKLVNWAKAKGIEVFYVTGRAEHQREWSARNLKNVGYKPVADPAHFFLKNKKNPPAYLPCGATCTTVEYKAGTRKHIESQGYDIVANFGDQYSDLKGGYADRTFKLPNPMYYLP</sequence>
<dbReference type="PANTHER" id="PTHR31284">
    <property type="entry name" value="ACID PHOSPHATASE-LIKE PROTEIN"/>
    <property type="match status" value="1"/>
</dbReference>
<comment type="caution">
    <text evidence="3">The sequence shown here is derived from an EMBL/GenBank/DDBJ whole genome shotgun (WGS) entry which is preliminary data.</text>
</comment>
<dbReference type="Pfam" id="PF03767">
    <property type="entry name" value="Acid_phosphat_B"/>
    <property type="match status" value="1"/>
</dbReference>